<dbReference type="Proteomes" id="UP001173801">
    <property type="component" value="Unassembled WGS sequence"/>
</dbReference>
<proteinExistence type="predicted"/>
<evidence type="ECO:0000313" key="4">
    <source>
        <dbReference type="Proteomes" id="UP001173801"/>
    </source>
</evidence>
<feature type="domain" description="DUF2470" evidence="2">
    <location>
        <begin position="2"/>
        <end position="55"/>
    </location>
</feature>
<name>A0ABT7HQQ7_9BACT</name>
<dbReference type="InterPro" id="IPR052019">
    <property type="entry name" value="F420H2_bilvrd_red/Heme_oxyg"/>
</dbReference>
<dbReference type="EMBL" id="JANURM010000006">
    <property type="protein sequence ID" value="MDL0088953.1"/>
    <property type="molecule type" value="Genomic_DNA"/>
</dbReference>
<dbReference type="InterPro" id="IPR019595">
    <property type="entry name" value="DUF2470"/>
</dbReference>
<reference evidence="3" key="1">
    <citation type="submission" date="2022-08" db="EMBL/GenBank/DDBJ databases">
        <authorList>
            <person name="Wang H."/>
        </authorList>
    </citation>
    <scope>NUCLEOTIDE SEQUENCE</scope>
    <source>
        <strain evidence="3">PS10</strain>
    </source>
</reference>
<dbReference type="PANTHER" id="PTHR35176:SF6">
    <property type="entry name" value="HEME OXYGENASE HI_0854-RELATED"/>
    <property type="match status" value="1"/>
</dbReference>
<evidence type="ECO:0000313" key="3">
    <source>
        <dbReference type="EMBL" id="MDL0088953.1"/>
    </source>
</evidence>
<dbReference type="PANTHER" id="PTHR35176">
    <property type="entry name" value="HEME OXYGENASE HI_0854-RELATED"/>
    <property type="match status" value="1"/>
</dbReference>
<comment type="caution">
    <text evidence="3">The sequence shown here is derived from an EMBL/GenBank/DDBJ whole genome shotgun (WGS) entry which is preliminary data.</text>
</comment>
<evidence type="ECO:0000259" key="2">
    <source>
        <dbReference type="Pfam" id="PF10615"/>
    </source>
</evidence>
<keyword evidence="1 3" id="KW-0560">Oxidoreductase</keyword>
<dbReference type="EC" id="1.14.14.18" evidence="3"/>
<organism evidence="3 4">
    <name type="scientific">Campylobacter gastrosuis</name>
    <dbReference type="NCBI Taxonomy" id="2974576"/>
    <lineage>
        <taxon>Bacteria</taxon>
        <taxon>Pseudomonadati</taxon>
        <taxon>Campylobacterota</taxon>
        <taxon>Epsilonproteobacteria</taxon>
        <taxon>Campylobacterales</taxon>
        <taxon>Campylobacteraceae</taxon>
        <taxon>Campylobacter</taxon>
    </lineage>
</organism>
<accession>A0ABT7HQQ7</accession>
<sequence length="240" mass="27175">MAIEHMNSSHKDVLVAFCKKFAGVDNPTNVRLDDINEDGVSISCDENSTFIPFLKKAELNNNGFKNTIIELYESIKDENGVEKSLLDFINGFKTLIISSIKDGFANSSYAPFIRQDDNFYICISSVAAHYEAIRQNPDKISILFIQNENEAKSLFARVRASFNAVCEFVDDSLKDSYLDIFEANFKNESALKFIRDMKDFHIVKISPKNGRFVKGFGSAYDTNGLKIINANRVNNPHEKR</sequence>
<dbReference type="InterPro" id="IPR012349">
    <property type="entry name" value="Split_barrel_FMN-bd"/>
</dbReference>
<dbReference type="Gene3D" id="3.20.180.10">
    <property type="entry name" value="PNP-oxidase-like"/>
    <property type="match status" value="1"/>
</dbReference>
<gene>
    <name evidence="3" type="ORF">NYG85_06145</name>
</gene>
<reference evidence="3" key="2">
    <citation type="journal article" date="2023" name="Microorganisms">
        <title>Isolation and Genomic Characteristics of Cat-Borne Campylobacter felis sp. nov. and Sheep-Borne Campylobacter ovis sp. nov.</title>
        <authorList>
            <person name="Wang H."/>
            <person name="Li Y."/>
            <person name="Gu Y."/>
            <person name="Zhou G."/>
            <person name="Chen X."/>
            <person name="Zhang X."/>
            <person name="Shao Z."/>
            <person name="Zhang J."/>
            <person name="Zhang M."/>
        </authorList>
    </citation>
    <scope>NUCLEOTIDE SEQUENCE</scope>
    <source>
        <strain evidence="3">PS10</strain>
    </source>
</reference>
<dbReference type="Gene3D" id="2.30.110.10">
    <property type="entry name" value="Electron Transport, Fmn-binding Protein, Chain A"/>
    <property type="match status" value="1"/>
</dbReference>
<dbReference type="GO" id="GO:0004392">
    <property type="term" value="F:heme oxygenase (decyclizing) activity"/>
    <property type="evidence" value="ECO:0007669"/>
    <property type="project" value="UniProtKB-EC"/>
</dbReference>
<dbReference type="Pfam" id="PF10615">
    <property type="entry name" value="DUF2470"/>
    <property type="match status" value="1"/>
</dbReference>
<dbReference type="NCBIfam" id="TIGR04109">
    <property type="entry name" value="heme_ox_HugZ"/>
    <property type="match status" value="1"/>
</dbReference>
<dbReference type="InterPro" id="IPR026324">
    <property type="entry name" value="Haem_oxygenase_HugZ"/>
</dbReference>
<dbReference type="InterPro" id="IPR037119">
    <property type="entry name" value="Haem_oxidase_HugZ-like_sf"/>
</dbReference>
<dbReference type="RefSeq" id="WP_284937687.1">
    <property type="nucleotide sequence ID" value="NZ_JANURM010000006.1"/>
</dbReference>
<evidence type="ECO:0000256" key="1">
    <source>
        <dbReference type="ARBA" id="ARBA00023002"/>
    </source>
</evidence>
<dbReference type="SUPFAM" id="SSF50475">
    <property type="entry name" value="FMN-binding split barrel"/>
    <property type="match status" value="2"/>
</dbReference>
<protein>
    <submittedName>
        <fullName evidence="3">HugZ family heme oxygenase</fullName>
        <ecNumber evidence="3">1.14.14.18</ecNumber>
    </submittedName>
</protein>
<keyword evidence="4" id="KW-1185">Reference proteome</keyword>